<dbReference type="EC" id="3.1.-.-" evidence="2"/>
<dbReference type="Pfam" id="PF01738">
    <property type="entry name" value="DLH"/>
    <property type="match status" value="1"/>
</dbReference>
<proteinExistence type="predicted"/>
<dbReference type="Gene3D" id="3.40.50.1820">
    <property type="entry name" value="alpha/beta hydrolase"/>
    <property type="match status" value="1"/>
</dbReference>
<dbReference type="RefSeq" id="WP_378021080.1">
    <property type="nucleotide sequence ID" value="NZ_JBHSKG010000005.1"/>
</dbReference>
<comment type="caution">
    <text evidence="2">The sequence shown here is derived from an EMBL/GenBank/DDBJ whole genome shotgun (WGS) entry which is preliminary data.</text>
</comment>
<gene>
    <name evidence="2" type="ORF">ACFPK1_11610</name>
</gene>
<dbReference type="InterPro" id="IPR029058">
    <property type="entry name" value="AB_hydrolase_fold"/>
</dbReference>
<evidence type="ECO:0000259" key="1">
    <source>
        <dbReference type="Pfam" id="PF01738"/>
    </source>
</evidence>
<dbReference type="InterPro" id="IPR051049">
    <property type="entry name" value="Dienelactone_hydrolase-like"/>
</dbReference>
<dbReference type="Proteomes" id="UP001596175">
    <property type="component" value="Unassembled WGS sequence"/>
</dbReference>
<keyword evidence="2" id="KW-0378">Hydrolase</keyword>
<dbReference type="EMBL" id="JBHSKG010000005">
    <property type="protein sequence ID" value="MFC5138880.1"/>
    <property type="molecule type" value="Genomic_DNA"/>
</dbReference>
<accession>A0ABV9ZC36</accession>
<dbReference type="SUPFAM" id="SSF53474">
    <property type="entry name" value="alpha/beta-Hydrolases"/>
    <property type="match status" value="1"/>
</dbReference>
<protein>
    <submittedName>
        <fullName evidence="2">Dienelactone hydrolase family protein</fullName>
        <ecNumber evidence="2">3.1.-.-</ecNumber>
    </submittedName>
</protein>
<sequence length="236" mass="25245">MTRYESVSAPDGGEFDAYLALPAAGSGPGVLVFQEIFGINDNIRGICDRLAGEGYTALAPDMFWRLERRFERKDESDLEACMAMVQRLDFGAAVGDITATFAHLRAMPECTGTVGAIGFCLGGTLTYLCATGARVDGAGIDAAVPYYGSGIHDMLDRAGELRCPTLFHYGDRDPFIPGEQIAAVEAAVAGLPHVTVAHHDAGHAFSNWDAPSMYDPAAAQEAWAQTLAFLGEHLRR</sequence>
<evidence type="ECO:0000313" key="3">
    <source>
        <dbReference type="Proteomes" id="UP001596175"/>
    </source>
</evidence>
<feature type="domain" description="Dienelactone hydrolase" evidence="1">
    <location>
        <begin position="15"/>
        <end position="233"/>
    </location>
</feature>
<dbReference type="PANTHER" id="PTHR46623">
    <property type="entry name" value="CARBOXYMETHYLENEBUTENOLIDASE-RELATED"/>
    <property type="match status" value="1"/>
</dbReference>
<dbReference type="GO" id="GO:0016787">
    <property type="term" value="F:hydrolase activity"/>
    <property type="evidence" value="ECO:0007669"/>
    <property type="project" value="UniProtKB-KW"/>
</dbReference>
<reference evidence="3" key="1">
    <citation type="journal article" date="2019" name="Int. J. Syst. Evol. Microbiol.">
        <title>The Global Catalogue of Microorganisms (GCM) 10K type strain sequencing project: providing services to taxonomists for standard genome sequencing and annotation.</title>
        <authorList>
            <consortium name="The Broad Institute Genomics Platform"/>
            <consortium name="The Broad Institute Genome Sequencing Center for Infectious Disease"/>
            <person name="Wu L."/>
            <person name="Ma J."/>
        </authorList>
    </citation>
    <scope>NUCLEOTIDE SEQUENCE [LARGE SCALE GENOMIC DNA]</scope>
    <source>
        <strain evidence="3">XZYJ18</strain>
    </source>
</reference>
<keyword evidence="3" id="KW-1185">Reference proteome</keyword>
<dbReference type="PANTHER" id="PTHR46623:SF6">
    <property type="entry name" value="ALPHA_BETA-HYDROLASES SUPERFAMILY PROTEIN"/>
    <property type="match status" value="1"/>
</dbReference>
<name>A0ABV9ZC36_9PSEU</name>
<dbReference type="InterPro" id="IPR002925">
    <property type="entry name" value="Dienelactn_hydro"/>
</dbReference>
<evidence type="ECO:0000313" key="2">
    <source>
        <dbReference type="EMBL" id="MFC5138880.1"/>
    </source>
</evidence>
<organism evidence="2 3">
    <name type="scientific">Actinomycetospora rhizophila</name>
    <dbReference type="NCBI Taxonomy" id="1416876"/>
    <lineage>
        <taxon>Bacteria</taxon>
        <taxon>Bacillati</taxon>
        <taxon>Actinomycetota</taxon>
        <taxon>Actinomycetes</taxon>
        <taxon>Pseudonocardiales</taxon>
        <taxon>Pseudonocardiaceae</taxon>
        <taxon>Actinomycetospora</taxon>
    </lineage>
</organism>